<keyword evidence="9" id="KW-1185">Reference proteome</keyword>
<dbReference type="Pfam" id="PF03772">
    <property type="entry name" value="Competence"/>
    <property type="match status" value="1"/>
</dbReference>
<dbReference type="PANTHER" id="PTHR30619:SF7">
    <property type="entry name" value="BETA-LACTAMASE DOMAIN PROTEIN"/>
    <property type="match status" value="1"/>
</dbReference>
<proteinExistence type="predicted"/>
<reference evidence="9" key="1">
    <citation type="journal article" date="2019" name="Int. J. Syst. Evol. Microbiol.">
        <title>The Global Catalogue of Microorganisms (GCM) 10K type strain sequencing project: providing services to taxonomists for standard genome sequencing and annotation.</title>
        <authorList>
            <consortium name="The Broad Institute Genomics Platform"/>
            <consortium name="The Broad Institute Genome Sequencing Center for Infectious Disease"/>
            <person name="Wu L."/>
            <person name="Ma J."/>
        </authorList>
    </citation>
    <scope>NUCLEOTIDE SEQUENCE [LARGE SCALE GENOMIC DNA]</scope>
    <source>
        <strain evidence="9">CCM 8903</strain>
    </source>
</reference>
<evidence type="ECO:0000313" key="9">
    <source>
        <dbReference type="Proteomes" id="UP001597252"/>
    </source>
</evidence>
<dbReference type="Proteomes" id="UP001597252">
    <property type="component" value="Unassembled WGS sequence"/>
</dbReference>
<dbReference type="InterPro" id="IPR035681">
    <property type="entry name" value="ComA-like_MBL"/>
</dbReference>
<sequence length="727" mass="79475">MSGRWWVAAAAFAGSITCMIGPRLIGIVVVSWALWHGRQLIKGWCVVFILCGLVVGQQEAQQQAHPQIPAGAILVMPTAWQVTDTLATFTGKAANGVTVGGQVTLTNAQVIQLQQLDAPAIVSWEQAPKRLTGARNLYEFDYAQYAWAQLHQAYTIQRQPLQLQVLPITSISARLFAWRVQIQRRIAQLPTHVARYAKGLLLGQIDQDFDPVRMTFINLGIFHLFSVSGLHLFALVAALFWLADRMRVPREFGEWGLLIGLPALLILIPTGAGLIRAVWMRWGLSLNSRLGLHLTGLDVFSLVLIGNLFWRPQVLFTFGGQLTYLLTGVLLLLPAVSTWGLSWRLLCVSLPVVIAHTFRFHLLAGVFNWLLVPIFEVGVMPLLFLVVIWPNSLLTNWLELLLRHGESSLTALSSLPGQVVFGAISTVTAVIGLIAVLVGLAHQRWGYFGTWVVVAYGIANWHPQARVSVFDVGQGDAILIEAPNKQGTLLIDTGGRIFGTKRNPPALSVIVNYLYARGYSHLDTLVLTHADADHVGDAAALTHNYPVELLVTTPLAAAHPLIQAAKAGQVAATKQVLAGTALNVGALSLQVVAPQSPTAKEKNADSIVLYGKIGDGSWLFTGDADANVEKRELIPQHLAVDYLKVAHHGSRTATTPDLIAQWQLKAAFISAGVDNRYGHPHEETVQTLDAANVPWWVTAKSGMLWVDSTLDTHQINQFVKDTEHANH</sequence>
<feature type="transmembrane region" description="Helical" evidence="6">
    <location>
        <begin position="290"/>
        <end position="310"/>
    </location>
</feature>
<keyword evidence="3 6" id="KW-0812">Transmembrane</keyword>
<evidence type="ECO:0000256" key="6">
    <source>
        <dbReference type="SAM" id="Phobius"/>
    </source>
</evidence>
<dbReference type="CDD" id="cd07731">
    <property type="entry name" value="ComA-like_MBL-fold"/>
    <property type="match status" value="1"/>
</dbReference>
<dbReference type="RefSeq" id="WP_125750704.1">
    <property type="nucleotide sequence ID" value="NZ_JBHTON010000007.1"/>
</dbReference>
<name>A0ABW4E342_9LACO</name>
<dbReference type="InterPro" id="IPR001279">
    <property type="entry name" value="Metallo-B-lactamas"/>
</dbReference>
<comment type="caution">
    <text evidence="8">The sequence shown here is derived from an EMBL/GenBank/DDBJ whole genome shotgun (WGS) entry which is preliminary data.</text>
</comment>
<feature type="transmembrane region" description="Helical" evidence="6">
    <location>
        <begin position="362"/>
        <end position="389"/>
    </location>
</feature>
<evidence type="ECO:0000256" key="2">
    <source>
        <dbReference type="ARBA" id="ARBA00022475"/>
    </source>
</evidence>
<dbReference type="InterPro" id="IPR052159">
    <property type="entry name" value="Competence_DNA_uptake"/>
</dbReference>
<feature type="transmembrane region" description="Helical" evidence="6">
    <location>
        <begin position="221"/>
        <end position="243"/>
    </location>
</feature>
<organism evidence="8 9">
    <name type="scientific">Lacticaseibacillus baoqingensis</name>
    <dbReference type="NCBI Taxonomy" id="2486013"/>
    <lineage>
        <taxon>Bacteria</taxon>
        <taxon>Bacillati</taxon>
        <taxon>Bacillota</taxon>
        <taxon>Bacilli</taxon>
        <taxon>Lactobacillales</taxon>
        <taxon>Lactobacillaceae</taxon>
        <taxon>Lacticaseibacillus</taxon>
    </lineage>
</organism>
<dbReference type="Gene3D" id="3.60.15.10">
    <property type="entry name" value="Ribonuclease Z/Hydroxyacylglutathione hydrolase-like"/>
    <property type="match status" value="1"/>
</dbReference>
<feature type="domain" description="Metallo-beta-lactamase" evidence="7">
    <location>
        <begin position="474"/>
        <end position="673"/>
    </location>
</feature>
<protein>
    <submittedName>
        <fullName evidence="8">ComEC/Rec2 family competence protein</fullName>
    </submittedName>
</protein>
<evidence type="ECO:0000313" key="8">
    <source>
        <dbReference type="EMBL" id="MFD1484295.1"/>
    </source>
</evidence>
<feature type="transmembrane region" description="Helical" evidence="6">
    <location>
        <begin position="322"/>
        <end position="341"/>
    </location>
</feature>
<evidence type="ECO:0000256" key="4">
    <source>
        <dbReference type="ARBA" id="ARBA00022989"/>
    </source>
</evidence>
<evidence type="ECO:0000256" key="3">
    <source>
        <dbReference type="ARBA" id="ARBA00022692"/>
    </source>
</evidence>
<feature type="transmembrane region" description="Helical" evidence="6">
    <location>
        <begin position="255"/>
        <end position="278"/>
    </location>
</feature>
<dbReference type="Pfam" id="PF00753">
    <property type="entry name" value="Lactamase_B"/>
    <property type="match status" value="1"/>
</dbReference>
<keyword evidence="5 6" id="KW-0472">Membrane</keyword>
<feature type="transmembrane region" description="Helical" evidence="6">
    <location>
        <begin position="6"/>
        <end position="35"/>
    </location>
</feature>
<dbReference type="SUPFAM" id="SSF56281">
    <property type="entry name" value="Metallo-hydrolase/oxidoreductase"/>
    <property type="match status" value="1"/>
</dbReference>
<evidence type="ECO:0000259" key="7">
    <source>
        <dbReference type="SMART" id="SM00849"/>
    </source>
</evidence>
<comment type="subcellular location">
    <subcellularLocation>
        <location evidence="1">Cell membrane</location>
        <topology evidence="1">Multi-pass membrane protein</topology>
    </subcellularLocation>
</comment>
<dbReference type="SMART" id="SM00849">
    <property type="entry name" value="Lactamase_B"/>
    <property type="match status" value="1"/>
</dbReference>
<accession>A0ABW4E342</accession>
<dbReference type="InterPro" id="IPR036866">
    <property type="entry name" value="RibonucZ/Hydroxyglut_hydro"/>
</dbReference>
<dbReference type="InterPro" id="IPR004477">
    <property type="entry name" value="ComEC_N"/>
</dbReference>
<keyword evidence="2" id="KW-1003">Cell membrane</keyword>
<dbReference type="PANTHER" id="PTHR30619">
    <property type="entry name" value="DNA INTERNALIZATION/COMPETENCE PROTEIN COMEC/REC2"/>
    <property type="match status" value="1"/>
</dbReference>
<evidence type="ECO:0000256" key="5">
    <source>
        <dbReference type="ARBA" id="ARBA00023136"/>
    </source>
</evidence>
<evidence type="ECO:0000256" key="1">
    <source>
        <dbReference type="ARBA" id="ARBA00004651"/>
    </source>
</evidence>
<keyword evidence="4 6" id="KW-1133">Transmembrane helix</keyword>
<gene>
    <name evidence="8" type="ORF">ACFQ5J_03495</name>
</gene>
<dbReference type="EMBL" id="JBHTON010000007">
    <property type="protein sequence ID" value="MFD1484295.1"/>
    <property type="molecule type" value="Genomic_DNA"/>
</dbReference>
<feature type="transmembrane region" description="Helical" evidence="6">
    <location>
        <begin position="419"/>
        <end position="441"/>
    </location>
</feature>